<proteinExistence type="predicted"/>
<dbReference type="Proteomes" id="UP001221757">
    <property type="component" value="Unassembled WGS sequence"/>
</dbReference>
<comment type="caution">
    <text evidence="2">The sequence shown here is derived from an EMBL/GenBank/DDBJ whole genome shotgun (WGS) entry which is preliminary data.</text>
</comment>
<dbReference type="EMBL" id="JARKIE010000031">
    <property type="protein sequence ID" value="KAJ7697228.1"/>
    <property type="molecule type" value="Genomic_DNA"/>
</dbReference>
<sequence length="105" mass="11826">MYRLPHANMSFRDDVSIARTSFSISSDCGSRSSSPALEEVPSANKPTRMMAILTDSVPYASDELLMARSNSRRVVLTKEQERNPPRLPGHGKARRRSWVPKSHAW</sequence>
<name>A0AAD7DQW7_MYCRO</name>
<feature type="compositionally biased region" description="Basic residues" evidence="1">
    <location>
        <begin position="89"/>
        <end position="105"/>
    </location>
</feature>
<reference evidence="2" key="1">
    <citation type="submission" date="2023-03" db="EMBL/GenBank/DDBJ databases">
        <title>Massive genome expansion in bonnet fungi (Mycena s.s.) driven by repeated elements and novel gene families across ecological guilds.</title>
        <authorList>
            <consortium name="Lawrence Berkeley National Laboratory"/>
            <person name="Harder C.B."/>
            <person name="Miyauchi S."/>
            <person name="Viragh M."/>
            <person name="Kuo A."/>
            <person name="Thoen E."/>
            <person name="Andreopoulos B."/>
            <person name="Lu D."/>
            <person name="Skrede I."/>
            <person name="Drula E."/>
            <person name="Henrissat B."/>
            <person name="Morin E."/>
            <person name="Kohler A."/>
            <person name="Barry K."/>
            <person name="LaButti K."/>
            <person name="Morin E."/>
            <person name="Salamov A."/>
            <person name="Lipzen A."/>
            <person name="Mereny Z."/>
            <person name="Hegedus B."/>
            <person name="Baldrian P."/>
            <person name="Stursova M."/>
            <person name="Weitz H."/>
            <person name="Taylor A."/>
            <person name="Grigoriev I.V."/>
            <person name="Nagy L.G."/>
            <person name="Martin F."/>
            <person name="Kauserud H."/>
        </authorList>
    </citation>
    <scope>NUCLEOTIDE SEQUENCE</scope>
    <source>
        <strain evidence="2">CBHHK067</strain>
    </source>
</reference>
<keyword evidence="3" id="KW-1185">Reference proteome</keyword>
<gene>
    <name evidence="2" type="ORF">B0H17DRAFT_1130536</name>
</gene>
<evidence type="ECO:0000313" key="2">
    <source>
        <dbReference type="EMBL" id="KAJ7697228.1"/>
    </source>
</evidence>
<protein>
    <submittedName>
        <fullName evidence="2">Uncharacterized protein</fullName>
    </submittedName>
</protein>
<organism evidence="2 3">
    <name type="scientific">Mycena rosella</name>
    <name type="common">Pink bonnet</name>
    <name type="synonym">Agaricus rosellus</name>
    <dbReference type="NCBI Taxonomy" id="1033263"/>
    <lineage>
        <taxon>Eukaryota</taxon>
        <taxon>Fungi</taxon>
        <taxon>Dikarya</taxon>
        <taxon>Basidiomycota</taxon>
        <taxon>Agaricomycotina</taxon>
        <taxon>Agaricomycetes</taxon>
        <taxon>Agaricomycetidae</taxon>
        <taxon>Agaricales</taxon>
        <taxon>Marasmiineae</taxon>
        <taxon>Mycenaceae</taxon>
        <taxon>Mycena</taxon>
    </lineage>
</organism>
<accession>A0AAD7DQW7</accession>
<feature type="region of interest" description="Disordered" evidence="1">
    <location>
        <begin position="75"/>
        <end position="105"/>
    </location>
</feature>
<evidence type="ECO:0000313" key="3">
    <source>
        <dbReference type="Proteomes" id="UP001221757"/>
    </source>
</evidence>
<evidence type="ECO:0000256" key="1">
    <source>
        <dbReference type="SAM" id="MobiDB-lite"/>
    </source>
</evidence>
<dbReference type="AlphaFoldDB" id="A0AAD7DQW7"/>